<name>A0A8H5HFI0_9AGAR</name>
<dbReference type="EMBL" id="JAACJN010000054">
    <property type="protein sequence ID" value="KAF5382249.1"/>
    <property type="molecule type" value="Genomic_DNA"/>
</dbReference>
<sequence length="269" mass="29636">MSLYPPSSTLPTFDNLRAPQPPDDLDVSQVALEWFLTFSTAITSCKASDAVTLFVENSFWRDCLALTWDLRTFIGTEKIQTFLEDRLSVAKLSEMKLDESAVVLVRPYPDLAWISGTFTFKTEIGQGNGTFRLSPIEGGLFKAHTVFTNLIGLKGHPEVIGRLRNPVASHGLDWVEGRRKEVEFLDSDPTVLVIGGGHSGLETAARLKVLGVPTLVVEKDDRIGDVWRNRYGALCTHDPVCKSLSLNLNQIRLTSNGIRVSPHAVSAIS</sequence>
<protein>
    <recommendedName>
        <fullName evidence="3">Flavin-containing monooxygenase</fullName>
    </recommendedName>
</protein>
<gene>
    <name evidence="1" type="ORF">D9757_008943</name>
</gene>
<dbReference type="Proteomes" id="UP000518752">
    <property type="component" value="Unassembled WGS sequence"/>
</dbReference>
<dbReference type="Gene3D" id="3.50.50.60">
    <property type="entry name" value="FAD/NAD(P)-binding domain"/>
    <property type="match status" value="1"/>
</dbReference>
<dbReference type="SUPFAM" id="SSF51905">
    <property type="entry name" value="FAD/NAD(P)-binding domain"/>
    <property type="match status" value="1"/>
</dbReference>
<comment type="caution">
    <text evidence="1">The sequence shown here is derived from an EMBL/GenBank/DDBJ whole genome shotgun (WGS) entry which is preliminary data.</text>
</comment>
<proteinExistence type="predicted"/>
<reference evidence="1 2" key="1">
    <citation type="journal article" date="2020" name="ISME J.">
        <title>Uncovering the hidden diversity of litter-decomposition mechanisms in mushroom-forming fungi.</title>
        <authorList>
            <person name="Floudas D."/>
            <person name="Bentzer J."/>
            <person name="Ahren D."/>
            <person name="Johansson T."/>
            <person name="Persson P."/>
            <person name="Tunlid A."/>
        </authorList>
    </citation>
    <scope>NUCLEOTIDE SEQUENCE [LARGE SCALE GENOMIC DNA]</scope>
    <source>
        <strain evidence="1 2">CBS 406.79</strain>
    </source>
</reference>
<accession>A0A8H5HFI0</accession>
<evidence type="ECO:0000313" key="2">
    <source>
        <dbReference type="Proteomes" id="UP000518752"/>
    </source>
</evidence>
<keyword evidence="2" id="KW-1185">Reference proteome</keyword>
<evidence type="ECO:0000313" key="1">
    <source>
        <dbReference type="EMBL" id="KAF5382249.1"/>
    </source>
</evidence>
<evidence type="ECO:0008006" key="3">
    <source>
        <dbReference type="Google" id="ProtNLM"/>
    </source>
</evidence>
<dbReference type="AlphaFoldDB" id="A0A8H5HFI0"/>
<dbReference type="InterPro" id="IPR036188">
    <property type="entry name" value="FAD/NAD-bd_sf"/>
</dbReference>
<dbReference type="OrthoDB" id="74360at2759"/>
<organism evidence="1 2">
    <name type="scientific">Collybiopsis confluens</name>
    <dbReference type="NCBI Taxonomy" id="2823264"/>
    <lineage>
        <taxon>Eukaryota</taxon>
        <taxon>Fungi</taxon>
        <taxon>Dikarya</taxon>
        <taxon>Basidiomycota</taxon>
        <taxon>Agaricomycotina</taxon>
        <taxon>Agaricomycetes</taxon>
        <taxon>Agaricomycetidae</taxon>
        <taxon>Agaricales</taxon>
        <taxon>Marasmiineae</taxon>
        <taxon>Omphalotaceae</taxon>
        <taxon>Collybiopsis</taxon>
    </lineage>
</organism>